<gene>
    <name evidence="1" type="ORF">EVS81_14265</name>
</gene>
<dbReference type="KEGG" id="ltr:EVS81_14265"/>
<reference evidence="1 2" key="1">
    <citation type="submission" date="2019-02" db="EMBL/GenBank/DDBJ databases">
        <authorList>
            <person name="Sun L."/>
            <person name="Pan D."/>
            <person name="Wu X."/>
        </authorList>
    </citation>
    <scope>NUCLEOTIDE SEQUENCE [LARGE SCALE GENOMIC DNA]</scope>
    <source>
        <strain evidence="1 2">JW-1</strain>
    </source>
</reference>
<organism evidence="1 2">
    <name type="scientific">Leucobacter triazinivorans</name>
    <dbReference type="NCBI Taxonomy" id="1784719"/>
    <lineage>
        <taxon>Bacteria</taxon>
        <taxon>Bacillati</taxon>
        <taxon>Actinomycetota</taxon>
        <taxon>Actinomycetes</taxon>
        <taxon>Micrococcales</taxon>
        <taxon>Microbacteriaceae</taxon>
        <taxon>Leucobacter</taxon>
    </lineage>
</organism>
<evidence type="ECO:0000313" key="2">
    <source>
        <dbReference type="Proteomes" id="UP000289260"/>
    </source>
</evidence>
<proteinExistence type="predicted"/>
<dbReference type="OrthoDB" id="5081644at2"/>
<dbReference type="RefSeq" id="WP_130110960.1">
    <property type="nucleotide sequence ID" value="NZ_CP035806.1"/>
</dbReference>
<keyword evidence="2" id="KW-1185">Reference proteome</keyword>
<evidence type="ECO:0000313" key="1">
    <source>
        <dbReference type="EMBL" id="QBE49847.1"/>
    </source>
</evidence>
<dbReference type="Proteomes" id="UP000289260">
    <property type="component" value="Chromosome"/>
</dbReference>
<accession>A0A4P6KH39</accession>
<protein>
    <recommendedName>
        <fullName evidence="3">Response regulator</fullName>
    </recommendedName>
</protein>
<dbReference type="AlphaFoldDB" id="A0A4P6KH39"/>
<dbReference type="EMBL" id="CP035806">
    <property type="protein sequence ID" value="QBE49847.1"/>
    <property type="molecule type" value="Genomic_DNA"/>
</dbReference>
<name>A0A4P6KH39_9MICO</name>
<evidence type="ECO:0008006" key="3">
    <source>
        <dbReference type="Google" id="ProtNLM"/>
    </source>
</evidence>
<sequence length="85" mass="9018">MSNETLAVILSALGLLITLGGGAAAGLAWVVRRIDASETKLAHRIDAVNTTLTDRIDGLQGEVTEVKIAIARLEGRAQPPRMLTR</sequence>